<dbReference type="InterPro" id="IPR036291">
    <property type="entry name" value="NAD(P)-bd_dom_sf"/>
</dbReference>
<reference evidence="2" key="1">
    <citation type="submission" date="2022-01" db="EMBL/GenBank/DDBJ databases">
        <title>PSI-footprinting approach for the identification of protein synthesis inhibitor producers.</title>
        <authorList>
            <person name="Handel F."/>
            <person name="Kulik A."/>
            <person name="Wex K.W."/>
            <person name="Berscheid A."/>
            <person name="Saur J.S."/>
            <person name="Winkler A."/>
            <person name="Wibberg D."/>
            <person name="Kalinowski J."/>
            <person name="Broetz-Oesterhelt H."/>
            <person name="Mast Y."/>
        </authorList>
    </citation>
    <scope>NUCLEOTIDE SEQUENCE</scope>
    <source>
        <strain evidence="2">KNN 49.3e</strain>
    </source>
</reference>
<dbReference type="SUPFAM" id="SSF51735">
    <property type="entry name" value="NAD(P)-binding Rossmann-fold domains"/>
    <property type="match status" value="1"/>
</dbReference>
<protein>
    <submittedName>
        <fullName evidence="2">NAD-dependent epimerase/dehydratase family protein</fullName>
    </submittedName>
</protein>
<organism evidence="2 3">
    <name type="scientific">Amycolatopsis thermalba</name>
    <dbReference type="NCBI Taxonomy" id="944492"/>
    <lineage>
        <taxon>Bacteria</taxon>
        <taxon>Bacillati</taxon>
        <taxon>Actinomycetota</taxon>
        <taxon>Actinomycetes</taxon>
        <taxon>Pseudonocardiales</taxon>
        <taxon>Pseudonocardiaceae</taxon>
        <taxon>Amycolatopsis</taxon>
    </lineage>
</organism>
<dbReference type="PANTHER" id="PTHR48079:SF6">
    <property type="entry name" value="NAD(P)-BINDING DOMAIN-CONTAINING PROTEIN-RELATED"/>
    <property type="match status" value="1"/>
</dbReference>
<evidence type="ECO:0000313" key="3">
    <source>
        <dbReference type="Proteomes" id="UP000830158"/>
    </source>
</evidence>
<dbReference type="RefSeq" id="WP_205413155.1">
    <property type="nucleotide sequence ID" value="NZ_CP091196.1"/>
</dbReference>
<accession>A0ABY4NXS8</accession>
<dbReference type="PANTHER" id="PTHR48079">
    <property type="entry name" value="PROTEIN YEEZ"/>
    <property type="match status" value="1"/>
</dbReference>
<dbReference type="Gene3D" id="3.40.50.720">
    <property type="entry name" value="NAD(P)-binding Rossmann-like Domain"/>
    <property type="match status" value="1"/>
</dbReference>
<dbReference type="EMBL" id="CP091196">
    <property type="protein sequence ID" value="UQS24892.1"/>
    <property type="molecule type" value="Genomic_DNA"/>
</dbReference>
<proteinExistence type="predicted"/>
<evidence type="ECO:0000313" key="2">
    <source>
        <dbReference type="EMBL" id="UQS24892.1"/>
    </source>
</evidence>
<evidence type="ECO:0000259" key="1">
    <source>
        <dbReference type="Pfam" id="PF01370"/>
    </source>
</evidence>
<sequence length="356" mass="38162">MNSPVSKGLRVVVTGASGNVGTSTVQALSRDPAVASILGVVRREPEWSVPKLRWRTADLAEDQIAHLVRDADVVVHLAWLFQPTHDPALTWRANVLGAIRVFEAAAREHVPALVYSSSVGAYSPGPKDRPVTETWPTHGWPAAAYPREKSYLERYLDGFEKTNPGVRVVRLRPAFVFKREAASEQRRLFAGPFLPGSLARPSLIPVIPDVAGLRVQAVHSADIGEAFRLAALTDVRGAFNIAADPVIDANALARLLGARTVPVPTWTLRAAVSAGWYAHLLPASPGLLDTVLRLPIMDTTRAREELGWIPRHDGLEAIGEFLAGLRAGAGMNTPPLAADSAAGRIGEIGTGIGSRP</sequence>
<keyword evidence="3" id="KW-1185">Reference proteome</keyword>
<feature type="domain" description="NAD-dependent epimerase/dehydratase" evidence="1">
    <location>
        <begin position="11"/>
        <end position="177"/>
    </location>
</feature>
<gene>
    <name evidence="2" type="ORF">L1857_19780</name>
</gene>
<name>A0ABY4NXS8_9PSEU</name>
<dbReference type="InterPro" id="IPR051783">
    <property type="entry name" value="NAD(P)-dependent_oxidoreduct"/>
</dbReference>
<dbReference type="Proteomes" id="UP000830158">
    <property type="component" value="Chromosome"/>
</dbReference>
<dbReference type="Pfam" id="PF01370">
    <property type="entry name" value="Epimerase"/>
    <property type="match status" value="1"/>
</dbReference>
<dbReference type="InterPro" id="IPR001509">
    <property type="entry name" value="Epimerase_deHydtase"/>
</dbReference>